<evidence type="ECO:0000313" key="2">
    <source>
        <dbReference type="EMBL" id="KAK7024201.1"/>
    </source>
</evidence>
<accession>A0AAW0BEJ0</accession>
<proteinExistence type="predicted"/>
<feature type="region of interest" description="Disordered" evidence="1">
    <location>
        <begin position="63"/>
        <end position="118"/>
    </location>
</feature>
<evidence type="ECO:0000256" key="1">
    <source>
        <dbReference type="SAM" id="MobiDB-lite"/>
    </source>
</evidence>
<feature type="region of interest" description="Disordered" evidence="1">
    <location>
        <begin position="200"/>
        <end position="230"/>
    </location>
</feature>
<dbReference type="EMBL" id="JAYKXP010000130">
    <property type="protein sequence ID" value="KAK7024201.1"/>
    <property type="molecule type" value="Genomic_DNA"/>
</dbReference>
<protein>
    <submittedName>
        <fullName evidence="2">Uncharacterized protein</fullName>
    </submittedName>
</protein>
<evidence type="ECO:0000313" key="3">
    <source>
        <dbReference type="Proteomes" id="UP001383192"/>
    </source>
</evidence>
<sequence length="250" mass="28833">MKSAASSNPLSTLHDFNNQASKKRRRNSLGMEESSRKRQAATTSREWLQDHYSTSFEDSQVQSQEWFAEEFPDSQSNVASSKSSPSIQAVTKENSLKADVKKEEVQSHRDDPRMKLIDDETKETLELQSKLNRAEATIDILRQQLARAEKDGESIRERSYTEIAKLELKLVDVGADKRIAEAMRDQRTKEVLEVTKRRRQIEKERDSTVAEANRRVRQAENERDTARTERDIVRNELASLKEKLNQLVSL</sequence>
<reference evidence="2 3" key="1">
    <citation type="submission" date="2024-01" db="EMBL/GenBank/DDBJ databases">
        <title>A draft genome for a cacao thread blight-causing isolate of Paramarasmius palmivorus.</title>
        <authorList>
            <person name="Baruah I.K."/>
            <person name="Bukari Y."/>
            <person name="Amoako-Attah I."/>
            <person name="Meinhardt L.W."/>
            <person name="Bailey B.A."/>
            <person name="Cohen S.P."/>
        </authorList>
    </citation>
    <scope>NUCLEOTIDE SEQUENCE [LARGE SCALE GENOMIC DNA]</scope>
    <source>
        <strain evidence="2 3">GH-12</strain>
    </source>
</reference>
<feature type="compositionally biased region" description="Polar residues" evidence="1">
    <location>
        <begin position="1"/>
        <end position="20"/>
    </location>
</feature>
<feature type="region of interest" description="Disordered" evidence="1">
    <location>
        <begin position="1"/>
        <end position="46"/>
    </location>
</feature>
<keyword evidence="3" id="KW-1185">Reference proteome</keyword>
<feature type="compositionally biased region" description="Polar residues" evidence="1">
    <location>
        <begin position="73"/>
        <end position="93"/>
    </location>
</feature>
<comment type="caution">
    <text evidence="2">The sequence shown here is derived from an EMBL/GenBank/DDBJ whole genome shotgun (WGS) entry which is preliminary data.</text>
</comment>
<name>A0AAW0BEJ0_9AGAR</name>
<feature type="compositionally biased region" description="Basic and acidic residues" evidence="1">
    <location>
        <begin position="94"/>
        <end position="118"/>
    </location>
</feature>
<dbReference type="AlphaFoldDB" id="A0AAW0BEJ0"/>
<dbReference type="Proteomes" id="UP001383192">
    <property type="component" value="Unassembled WGS sequence"/>
</dbReference>
<organism evidence="2 3">
    <name type="scientific">Paramarasmius palmivorus</name>
    <dbReference type="NCBI Taxonomy" id="297713"/>
    <lineage>
        <taxon>Eukaryota</taxon>
        <taxon>Fungi</taxon>
        <taxon>Dikarya</taxon>
        <taxon>Basidiomycota</taxon>
        <taxon>Agaricomycotina</taxon>
        <taxon>Agaricomycetes</taxon>
        <taxon>Agaricomycetidae</taxon>
        <taxon>Agaricales</taxon>
        <taxon>Marasmiineae</taxon>
        <taxon>Marasmiaceae</taxon>
        <taxon>Paramarasmius</taxon>
    </lineage>
</organism>
<gene>
    <name evidence="2" type="ORF">VNI00_016509</name>
</gene>